<dbReference type="GO" id="GO:0006950">
    <property type="term" value="P:response to stress"/>
    <property type="evidence" value="ECO:0007669"/>
    <property type="project" value="UniProtKB-ARBA"/>
</dbReference>
<evidence type="ECO:0000256" key="9">
    <source>
        <dbReference type="ARBA" id="ARBA00048679"/>
    </source>
</evidence>
<dbReference type="EMBL" id="CP058607">
    <property type="protein sequence ID" value="QLG72874.1"/>
    <property type="molecule type" value="Genomic_DNA"/>
</dbReference>
<organism evidence="15 16">
    <name type="scientific">Zygotorulaspora mrakii</name>
    <name type="common">Zygosaccharomyces mrakii</name>
    <dbReference type="NCBI Taxonomy" id="42260"/>
    <lineage>
        <taxon>Eukaryota</taxon>
        <taxon>Fungi</taxon>
        <taxon>Dikarya</taxon>
        <taxon>Ascomycota</taxon>
        <taxon>Saccharomycotina</taxon>
        <taxon>Saccharomycetes</taxon>
        <taxon>Saccharomycetales</taxon>
        <taxon>Saccharomycetaceae</taxon>
        <taxon>Zygotorulaspora</taxon>
    </lineage>
</organism>
<feature type="compositionally biased region" description="Basic and acidic residues" evidence="11">
    <location>
        <begin position="510"/>
        <end position="524"/>
    </location>
</feature>
<feature type="domain" description="AGC-kinase C-terminal" evidence="14">
    <location>
        <begin position="1133"/>
        <end position="1197"/>
    </location>
</feature>
<feature type="compositionally biased region" description="Low complexity" evidence="11">
    <location>
        <begin position="895"/>
        <end position="907"/>
    </location>
</feature>
<dbReference type="PROSITE" id="PS51285">
    <property type="entry name" value="AGC_KINASE_CTER"/>
    <property type="match status" value="1"/>
</dbReference>
<comment type="caution">
    <text evidence="10">Lacks conserved residue(s) required for the propagation of feature annotation.</text>
</comment>
<dbReference type="InterPro" id="IPR011009">
    <property type="entry name" value="Kinase-like_dom_sf"/>
</dbReference>
<dbReference type="OrthoDB" id="162894at2759"/>
<dbReference type="RefSeq" id="XP_037144601.1">
    <property type="nucleotide sequence ID" value="XM_037288706.1"/>
</dbReference>
<dbReference type="GO" id="GO:0000160">
    <property type="term" value="P:phosphorelay signal transduction system"/>
    <property type="evidence" value="ECO:0007669"/>
    <property type="project" value="InterPro"/>
</dbReference>
<dbReference type="GO" id="GO:0005634">
    <property type="term" value="C:nucleus"/>
    <property type="evidence" value="ECO:0007669"/>
    <property type="project" value="TreeGrafter"/>
</dbReference>
<evidence type="ECO:0000256" key="11">
    <source>
        <dbReference type="SAM" id="MobiDB-lite"/>
    </source>
</evidence>
<evidence type="ECO:0000256" key="8">
    <source>
        <dbReference type="ARBA" id="ARBA00047899"/>
    </source>
</evidence>
<dbReference type="KEGG" id="zmk:HG535_0D05830"/>
<keyword evidence="16" id="KW-1185">Reference proteome</keyword>
<evidence type="ECO:0000256" key="3">
    <source>
        <dbReference type="ARBA" id="ARBA00022553"/>
    </source>
</evidence>
<dbReference type="PANTHER" id="PTHR24356:SF1">
    <property type="entry name" value="SERINE_THREONINE-PROTEIN KINASE GREATWALL"/>
    <property type="match status" value="1"/>
</dbReference>
<evidence type="ECO:0000313" key="15">
    <source>
        <dbReference type="EMBL" id="QLG72874.1"/>
    </source>
</evidence>
<evidence type="ECO:0000313" key="16">
    <source>
        <dbReference type="Proteomes" id="UP000509704"/>
    </source>
</evidence>
<reference evidence="15 16" key="1">
    <citation type="submission" date="2020-07" db="EMBL/GenBank/DDBJ databases">
        <title>The yeast mating-type switching endonuclease HO is a domesticated member of an unorthodox homing genetic element family.</title>
        <authorList>
            <person name="Coughlan A.Y."/>
            <person name="Lombardi L."/>
            <person name="Braun-Galleani S."/>
            <person name="Martos A.R."/>
            <person name="Galeote V."/>
            <person name="Bigey F."/>
            <person name="Dequin S."/>
            <person name="Byrne K.P."/>
            <person name="Wolfe K.H."/>
        </authorList>
    </citation>
    <scope>NUCLEOTIDE SEQUENCE [LARGE SCALE GENOMIC DNA]</scope>
    <source>
        <strain evidence="15 16">NRRL Y-6702</strain>
    </source>
</reference>
<dbReference type="SMART" id="SM00220">
    <property type="entry name" value="S_TKc"/>
    <property type="match status" value="1"/>
</dbReference>
<dbReference type="FunFam" id="1.10.510.10:FF:000340">
    <property type="entry name" value="Serine threonine protein kinase"/>
    <property type="match status" value="1"/>
</dbReference>
<dbReference type="GO" id="GO:0005524">
    <property type="term" value="F:ATP binding"/>
    <property type="evidence" value="ECO:0007669"/>
    <property type="project" value="UniProtKB-KW"/>
</dbReference>
<proteinExistence type="predicted"/>
<dbReference type="Pfam" id="PF00069">
    <property type="entry name" value="Pkinase"/>
    <property type="match status" value="2"/>
</dbReference>
<feature type="compositionally biased region" description="Polar residues" evidence="11">
    <location>
        <begin position="1401"/>
        <end position="1433"/>
    </location>
</feature>
<dbReference type="InterPro" id="IPR000719">
    <property type="entry name" value="Prot_kinase_dom"/>
</dbReference>
<sequence length="1606" mass="178097">MDTATTDDNLLPIISKSASSSSSTSSSGYDKQLRLATEKNPVILMELAQDGAIRYISDTWETLIGPRHRTHIADLIVGSEDDKQVFHRAIEMMLMNDDLSYTVTFNVLRTKDESISSAEVSGVHSNCSNEIISATEGDSDDSRIITLEACGILIRDNETHLALHSMWIVKPYSLREFEEEVNSILPPDFIKRLGFGATLFAEYLKEIENEQIVDQDDLPNPKMVLCRVCETIVPAWWLETHSEHCVCEHRLDSLIHLLHDNLVEALMLLKNDAIQEYKQLPINVRSASTQMVLQSLKELCDIAINVNISEIRLPGSTQAATEDILMNPITLTQGYQRAIYDFSPNTKWNIENVQNWQVNMKEELESNVGLSLLAHDTIDLAKKKIDAVLRLDNAMTYSLKIKNEVNNWVLQLILIQIEKNRNNLRDNANAPDNICSLKGIVLSDQANEPPAQENETFNSNELHSLEVHASLSKADVEREGPNDYVRFQQPQLHHVQEEIFANSYMQNDSMPEKRKEGPDIEVQRSGRVSSDQNSSYSSFSSTRFESKSLSRSLTPRQRLDDQQSILQAIGNESSNKKDLSTIDVTAIVDRTATSPSLPSIISTKPNSFTNSSLLPKYKSTVSLTQGRSSPLPSMDAVHLSREDSSSRRSDDKSPVLLNSGLPKNYLTPEQYPSSSSLPKQPLSPLLLATNQSKSTVSSIKDYDILKPISKGAYGSVYLARKKLTGDYFAIKILKKSDMIAKNQITNVKSERAIMMVQSDKPYVARLYASFQNKDNLFLVMEYLPGGDLSMLIKMMGFLPEKWAKQYISEVIVGVDDMHQNSIIHHDLKPDNLLIDLNGHVKLTDFGLSRAGLVRRHQNLSRPRKASLSLDSGDHSSVGSNDVKPQVTYVDHRTRSNSSSSSIIRPSSCNRKGSIKHADIEQLQAGQLAHSAQSSHSMALGDITLKEKYRNDSLTSSNSNTDISALQRSDSQVSFSLLNISRPSTPTLPILNTMHVRNTSNASDILSDTPVDLALFHPEDSRQDKSFFGTPDYLAPETIEGTGEDDRCDWWSVGCILFELLYGYPPFHASSPEDVFKKILAREIQWPSYSNPEEQEAFENSLAKDLLSKLLVIDPSERLGSNGAQEIKDHPYFADVDWNRVYDEEASFVPSIEHPEDTDYFDLRGAVLEDFDDTEGELGDTTVPGFTPLLNAGGSDRRHSASFSASHGEYSPNTPLNKLCVSSVLESVSKENSNRSSPTLKHFPLAIPPHMRDRRVSKLNDSQTEFGSFYFRNLSALDKANKDAINRLKSEHLTDSPGGHRRSSSASHVSSSSDSSGARTRAGRVSASGSPGGVGHGPSKSFSVFDSPSLKVSSPDMSFGTDSNISARKGSGGNNHSSASSGILHFNDDFSTASKLRSPLSPTYGNSPHMTPSHTARSRLITNSSQPRRGSNDVSMEEHERLSAISRVNSLRFRRRSGRRSSGSSEVGYHMDVLVCEPIAIHRYRVSKDLESLGCSVVSVGAGDELISRATSGVKFDLIFTALKIPKLGAVDIVRLLKHTNSVNSATPVVAITNYYQEAINDDVFDEVLEKPVAYDQLRKSVAKYALQKAQQQEDTIISDSDFESNS</sequence>
<comment type="catalytic activity">
    <reaction evidence="9">
        <text>L-seryl-[protein] + ATP = O-phospho-L-seryl-[protein] + ADP + H(+)</text>
        <dbReference type="Rhea" id="RHEA:17989"/>
        <dbReference type="Rhea" id="RHEA-COMP:9863"/>
        <dbReference type="Rhea" id="RHEA-COMP:11604"/>
        <dbReference type="ChEBI" id="CHEBI:15378"/>
        <dbReference type="ChEBI" id="CHEBI:29999"/>
        <dbReference type="ChEBI" id="CHEBI:30616"/>
        <dbReference type="ChEBI" id="CHEBI:83421"/>
        <dbReference type="ChEBI" id="CHEBI:456216"/>
        <dbReference type="EC" id="2.7.11.1"/>
    </reaction>
</comment>
<dbReference type="GO" id="GO:1901992">
    <property type="term" value="P:positive regulation of mitotic cell cycle phase transition"/>
    <property type="evidence" value="ECO:0007669"/>
    <property type="project" value="UniProtKB-ARBA"/>
</dbReference>
<comment type="catalytic activity">
    <reaction evidence="8">
        <text>L-threonyl-[protein] + ATP = O-phospho-L-threonyl-[protein] + ADP + H(+)</text>
        <dbReference type="Rhea" id="RHEA:46608"/>
        <dbReference type="Rhea" id="RHEA-COMP:11060"/>
        <dbReference type="Rhea" id="RHEA-COMP:11605"/>
        <dbReference type="ChEBI" id="CHEBI:15378"/>
        <dbReference type="ChEBI" id="CHEBI:30013"/>
        <dbReference type="ChEBI" id="CHEBI:30616"/>
        <dbReference type="ChEBI" id="CHEBI:61977"/>
        <dbReference type="ChEBI" id="CHEBI:456216"/>
        <dbReference type="EC" id="2.7.11.1"/>
    </reaction>
</comment>
<name>A0A7H9B3A0_ZYGMR</name>
<dbReference type="Proteomes" id="UP000509704">
    <property type="component" value="Chromosome 4"/>
</dbReference>
<gene>
    <name evidence="15" type="ORF">HG535_0D05830</name>
</gene>
<feature type="domain" description="Response regulatory" evidence="13">
    <location>
        <begin position="1471"/>
        <end position="1585"/>
    </location>
</feature>
<feature type="region of interest" description="Disordered" evidence="11">
    <location>
        <begin position="1401"/>
        <end position="1440"/>
    </location>
</feature>
<protein>
    <recommendedName>
        <fullName evidence="1">non-specific serine/threonine protein kinase</fullName>
        <ecNumber evidence="1">2.7.11.1</ecNumber>
    </recommendedName>
</protein>
<evidence type="ECO:0000256" key="4">
    <source>
        <dbReference type="ARBA" id="ARBA00022679"/>
    </source>
</evidence>
<dbReference type="InterPro" id="IPR050236">
    <property type="entry name" value="Ser_Thr_kinase_AGC"/>
</dbReference>
<feature type="domain" description="Protein kinase" evidence="12">
    <location>
        <begin position="702"/>
        <end position="1132"/>
    </location>
</feature>
<dbReference type="InterPro" id="IPR000961">
    <property type="entry name" value="AGC-kinase_C"/>
</dbReference>
<feature type="compositionally biased region" description="Polar residues" evidence="11">
    <location>
        <begin position="1339"/>
        <end position="1365"/>
    </location>
</feature>
<feature type="compositionally biased region" description="Low complexity" evidence="11">
    <location>
        <begin position="1303"/>
        <end position="1328"/>
    </location>
</feature>
<dbReference type="CDD" id="cd17546">
    <property type="entry name" value="REC_hyHK_CKI1_RcsC-like"/>
    <property type="match status" value="1"/>
</dbReference>
<feature type="compositionally biased region" description="Polar residues" evidence="11">
    <location>
        <begin position="621"/>
        <end position="631"/>
    </location>
</feature>
<dbReference type="FunFam" id="3.30.200.20:FF:001008">
    <property type="entry name" value="Serine/threonine-protein kinase cek1"/>
    <property type="match status" value="1"/>
</dbReference>
<dbReference type="SMART" id="SM00448">
    <property type="entry name" value="REC"/>
    <property type="match status" value="1"/>
</dbReference>
<dbReference type="GO" id="GO:0005737">
    <property type="term" value="C:cytoplasm"/>
    <property type="evidence" value="ECO:0007669"/>
    <property type="project" value="TreeGrafter"/>
</dbReference>
<dbReference type="SUPFAM" id="SSF52172">
    <property type="entry name" value="CheY-like"/>
    <property type="match status" value="1"/>
</dbReference>
<keyword evidence="6" id="KW-0418">Kinase</keyword>
<dbReference type="SMART" id="SM00133">
    <property type="entry name" value="S_TK_X"/>
    <property type="match status" value="1"/>
</dbReference>
<keyword evidence="4" id="KW-0808">Transferase</keyword>
<dbReference type="InterPro" id="IPR008271">
    <property type="entry name" value="Ser/Thr_kinase_AS"/>
</dbReference>
<evidence type="ECO:0000259" key="12">
    <source>
        <dbReference type="PROSITE" id="PS50011"/>
    </source>
</evidence>
<feature type="region of interest" description="Disordered" evidence="11">
    <location>
        <begin position="858"/>
        <end position="910"/>
    </location>
</feature>
<keyword evidence="5" id="KW-0547">Nucleotide-binding</keyword>
<dbReference type="Gene3D" id="3.30.200.20">
    <property type="entry name" value="Phosphorylase Kinase, domain 1"/>
    <property type="match status" value="1"/>
</dbReference>
<evidence type="ECO:0000259" key="13">
    <source>
        <dbReference type="PROSITE" id="PS50110"/>
    </source>
</evidence>
<dbReference type="PROSITE" id="PS00108">
    <property type="entry name" value="PROTEIN_KINASE_ST"/>
    <property type="match status" value="1"/>
</dbReference>
<feature type="compositionally biased region" description="Low complexity" evidence="11">
    <location>
        <begin position="529"/>
        <end position="552"/>
    </location>
</feature>
<accession>A0A7H9B3A0</accession>
<feature type="region of interest" description="Disordered" evidence="11">
    <location>
        <begin position="621"/>
        <end position="678"/>
    </location>
</feature>
<evidence type="ECO:0000256" key="10">
    <source>
        <dbReference type="PROSITE-ProRule" id="PRU00169"/>
    </source>
</evidence>
<evidence type="ECO:0000256" key="7">
    <source>
        <dbReference type="ARBA" id="ARBA00022840"/>
    </source>
</evidence>
<evidence type="ECO:0000259" key="14">
    <source>
        <dbReference type="PROSITE" id="PS51285"/>
    </source>
</evidence>
<dbReference type="PROSITE" id="PS50110">
    <property type="entry name" value="RESPONSE_REGULATORY"/>
    <property type="match status" value="1"/>
</dbReference>
<feature type="compositionally biased region" description="Basic and acidic residues" evidence="11">
    <location>
        <begin position="638"/>
        <end position="653"/>
    </location>
</feature>
<dbReference type="GeneID" id="59236597"/>
<dbReference type="GO" id="GO:0004674">
    <property type="term" value="F:protein serine/threonine kinase activity"/>
    <property type="evidence" value="ECO:0007669"/>
    <property type="project" value="UniProtKB-KW"/>
</dbReference>
<dbReference type="EC" id="2.7.11.1" evidence="1"/>
<feature type="region of interest" description="Disordered" evidence="11">
    <location>
        <begin position="1289"/>
        <end position="1379"/>
    </location>
</feature>
<dbReference type="InterPro" id="IPR011006">
    <property type="entry name" value="CheY-like_superfamily"/>
</dbReference>
<dbReference type="Gene3D" id="3.40.50.2300">
    <property type="match status" value="1"/>
</dbReference>
<evidence type="ECO:0000256" key="1">
    <source>
        <dbReference type="ARBA" id="ARBA00012513"/>
    </source>
</evidence>
<dbReference type="CDD" id="cd05611">
    <property type="entry name" value="STKc_Rim15_like"/>
    <property type="match status" value="1"/>
</dbReference>
<dbReference type="PROSITE" id="PS50011">
    <property type="entry name" value="PROTEIN_KINASE_DOM"/>
    <property type="match status" value="1"/>
</dbReference>
<dbReference type="PANTHER" id="PTHR24356">
    <property type="entry name" value="SERINE/THREONINE-PROTEIN KINASE"/>
    <property type="match status" value="1"/>
</dbReference>
<dbReference type="SUPFAM" id="SSF56112">
    <property type="entry name" value="Protein kinase-like (PK-like)"/>
    <property type="match status" value="1"/>
</dbReference>
<keyword evidence="2" id="KW-0723">Serine/threonine-protein kinase</keyword>
<evidence type="ECO:0000256" key="5">
    <source>
        <dbReference type="ARBA" id="ARBA00022741"/>
    </source>
</evidence>
<evidence type="ECO:0000256" key="6">
    <source>
        <dbReference type="ARBA" id="ARBA00022777"/>
    </source>
</evidence>
<keyword evidence="3" id="KW-0597">Phosphoprotein</keyword>
<keyword evidence="7" id="KW-0067">ATP-binding</keyword>
<dbReference type="InterPro" id="IPR001789">
    <property type="entry name" value="Sig_transdc_resp-reg_receiver"/>
</dbReference>
<evidence type="ECO:0000256" key="2">
    <source>
        <dbReference type="ARBA" id="ARBA00022527"/>
    </source>
</evidence>
<dbReference type="Gene3D" id="1.10.510.10">
    <property type="entry name" value="Transferase(Phosphotransferase) domain 1"/>
    <property type="match status" value="2"/>
</dbReference>
<feature type="region of interest" description="Disordered" evidence="11">
    <location>
        <begin position="504"/>
        <end position="559"/>
    </location>
</feature>